<evidence type="ECO:0000256" key="4">
    <source>
        <dbReference type="ARBA" id="ARBA00022679"/>
    </source>
</evidence>
<dbReference type="InterPro" id="IPR003594">
    <property type="entry name" value="HATPase_dom"/>
</dbReference>
<proteinExistence type="predicted"/>
<dbReference type="SMART" id="SM00388">
    <property type="entry name" value="HisKA"/>
    <property type="match status" value="1"/>
</dbReference>
<dbReference type="InterPro" id="IPR003661">
    <property type="entry name" value="HisK_dim/P_dom"/>
</dbReference>
<keyword evidence="4" id="KW-0808">Transferase</keyword>
<feature type="transmembrane region" description="Helical" evidence="8">
    <location>
        <begin position="133"/>
        <end position="156"/>
    </location>
</feature>
<dbReference type="InterPro" id="IPR036097">
    <property type="entry name" value="HisK_dim/P_sf"/>
</dbReference>
<dbReference type="Gene3D" id="3.30.565.10">
    <property type="entry name" value="Histidine kinase-like ATPase, C-terminal domain"/>
    <property type="match status" value="1"/>
</dbReference>
<dbReference type="Gene3D" id="1.10.287.130">
    <property type="match status" value="1"/>
</dbReference>
<sequence length="422" mass="48666">MRLLNVSLKSFLYYSMLLVLIGIPASFLSIRAISEKEIDNGLHRQQEEFVEHIKNFEYLEDIAVDLRVFDELAYDQEIQPADRYYEGETFRTIAVYDSIDREVNPYREVTSYFVVRNQVYKLAIRTSLVESKALVIVISIVQTILMILLLGGFLLINSSLSKKIWNPFYKTLSKLKAYELNKKEPFQYEDSNIAEFDDLNAAIRSLTNKNMEVFQQQKEFIENASHELQTPLAIFQSKLDLLMQDEALTEEQAALVKDLINTNQRLSKLNKSLLLLSKIENEQFIDKEAIDVTQLLHDSIAHYQELTGNGATNILQASPYILHGNKTLTDILINNLVRNAFQHTAQYDQIRIYLENGILSIENPGEPFKEGGERIFDRFYKESNHKASTGLGLAIVKKICDLSGYTLTYIYRDGRHIFSVKF</sequence>
<keyword evidence="8" id="KW-0472">Membrane</keyword>
<dbReference type="InterPro" id="IPR005467">
    <property type="entry name" value="His_kinase_dom"/>
</dbReference>
<keyword evidence="6 10" id="KW-0418">Kinase</keyword>
<gene>
    <name evidence="10" type="ORF">ACFQ21_18820</name>
</gene>
<feature type="domain" description="Histidine kinase" evidence="9">
    <location>
        <begin position="223"/>
        <end position="422"/>
    </location>
</feature>
<evidence type="ECO:0000256" key="5">
    <source>
        <dbReference type="ARBA" id="ARBA00022692"/>
    </source>
</evidence>
<comment type="catalytic activity">
    <reaction evidence="1">
        <text>ATP + protein L-histidine = ADP + protein N-phospho-L-histidine.</text>
        <dbReference type="EC" id="2.7.13.3"/>
    </reaction>
</comment>
<evidence type="ECO:0000256" key="3">
    <source>
        <dbReference type="ARBA" id="ARBA00022553"/>
    </source>
</evidence>
<dbReference type="CDD" id="cd00082">
    <property type="entry name" value="HisKA"/>
    <property type="match status" value="1"/>
</dbReference>
<evidence type="ECO:0000256" key="1">
    <source>
        <dbReference type="ARBA" id="ARBA00000085"/>
    </source>
</evidence>
<dbReference type="EC" id="2.7.13.3" evidence="2"/>
<dbReference type="PROSITE" id="PS50109">
    <property type="entry name" value="HIS_KIN"/>
    <property type="match status" value="1"/>
</dbReference>
<organism evidence="10 11">
    <name type="scientific">Ohtaekwangia kribbensis</name>
    <dbReference type="NCBI Taxonomy" id="688913"/>
    <lineage>
        <taxon>Bacteria</taxon>
        <taxon>Pseudomonadati</taxon>
        <taxon>Bacteroidota</taxon>
        <taxon>Cytophagia</taxon>
        <taxon>Cytophagales</taxon>
        <taxon>Fulvivirgaceae</taxon>
        <taxon>Ohtaekwangia</taxon>
    </lineage>
</organism>
<dbReference type="PANTHER" id="PTHR45436:SF5">
    <property type="entry name" value="SENSOR HISTIDINE KINASE TRCS"/>
    <property type="match status" value="1"/>
</dbReference>
<dbReference type="InterPro" id="IPR036890">
    <property type="entry name" value="HATPase_C_sf"/>
</dbReference>
<keyword evidence="11" id="KW-1185">Reference proteome</keyword>
<keyword evidence="7 8" id="KW-1133">Transmembrane helix</keyword>
<protein>
    <recommendedName>
        <fullName evidence="2">histidine kinase</fullName>
        <ecNumber evidence="2">2.7.13.3</ecNumber>
    </recommendedName>
</protein>
<dbReference type="SUPFAM" id="SSF55874">
    <property type="entry name" value="ATPase domain of HSP90 chaperone/DNA topoisomerase II/histidine kinase"/>
    <property type="match status" value="1"/>
</dbReference>
<dbReference type="Proteomes" id="UP001597112">
    <property type="component" value="Unassembled WGS sequence"/>
</dbReference>
<accession>A0ABW3K5Y7</accession>
<keyword evidence="5 8" id="KW-0812">Transmembrane</keyword>
<evidence type="ECO:0000259" key="9">
    <source>
        <dbReference type="PROSITE" id="PS50109"/>
    </source>
</evidence>
<keyword evidence="3" id="KW-0597">Phosphoprotein</keyword>
<dbReference type="GO" id="GO:0016301">
    <property type="term" value="F:kinase activity"/>
    <property type="evidence" value="ECO:0007669"/>
    <property type="project" value="UniProtKB-KW"/>
</dbReference>
<evidence type="ECO:0000313" key="11">
    <source>
        <dbReference type="Proteomes" id="UP001597112"/>
    </source>
</evidence>
<comment type="caution">
    <text evidence="10">The sequence shown here is derived from an EMBL/GenBank/DDBJ whole genome shotgun (WGS) entry which is preliminary data.</text>
</comment>
<dbReference type="InterPro" id="IPR050428">
    <property type="entry name" value="TCS_sensor_his_kinase"/>
</dbReference>
<evidence type="ECO:0000313" key="10">
    <source>
        <dbReference type="EMBL" id="MFD1001388.1"/>
    </source>
</evidence>
<dbReference type="PANTHER" id="PTHR45436">
    <property type="entry name" value="SENSOR HISTIDINE KINASE YKOH"/>
    <property type="match status" value="1"/>
</dbReference>
<name>A0ABW3K5Y7_9BACT</name>
<dbReference type="Pfam" id="PF00512">
    <property type="entry name" value="HisKA"/>
    <property type="match status" value="1"/>
</dbReference>
<evidence type="ECO:0000256" key="8">
    <source>
        <dbReference type="SAM" id="Phobius"/>
    </source>
</evidence>
<dbReference type="EMBL" id="JBHTKA010000007">
    <property type="protein sequence ID" value="MFD1001388.1"/>
    <property type="molecule type" value="Genomic_DNA"/>
</dbReference>
<evidence type="ECO:0000256" key="7">
    <source>
        <dbReference type="ARBA" id="ARBA00022989"/>
    </source>
</evidence>
<dbReference type="SUPFAM" id="SSF47384">
    <property type="entry name" value="Homodimeric domain of signal transducing histidine kinase"/>
    <property type="match status" value="1"/>
</dbReference>
<dbReference type="SMART" id="SM00387">
    <property type="entry name" value="HATPase_c"/>
    <property type="match status" value="1"/>
</dbReference>
<feature type="transmembrane region" description="Helical" evidence="8">
    <location>
        <begin position="12"/>
        <end position="34"/>
    </location>
</feature>
<evidence type="ECO:0000256" key="2">
    <source>
        <dbReference type="ARBA" id="ARBA00012438"/>
    </source>
</evidence>
<reference evidence="11" key="1">
    <citation type="journal article" date="2019" name="Int. J. Syst. Evol. Microbiol.">
        <title>The Global Catalogue of Microorganisms (GCM) 10K type strain sequencing project: providing services to taxonomists for standard genome sequencing and annotation.</title>
        <authorList>
            <consortium name="The Broad Institute Genomics Platform"/>
            <consortium name="The Broad Institute Genome Sequencing Center for Infectious Disease"/>
            <person name="Wu L."/>
            <person name="Ma J."/>
        </authorList>
    </citation>
    <scope>NUCLEOTIDE SEQUENCE [LARGE SCALE GENOMIC DNA]</scope>
    <source>
        <strain evidence="11">CCUG 58938</strain>
    </source>
</reference>
<dbReference type="RefSeq" id="WP_377581083.1">
    <property type="nucleotide sequence ID" value="NZ_JBHTKA010000007.1"/>
</dbReference>
<evidence type="ECO:0000256" key="6">
    <source>
        <dbReference type="ARBA" id="ARBA00022777"/>
    </source>
</evidence>
<dbReference type="Pfam" id="PF02518">
    <property type="entry name" value="HATPase_c"/>
    <property type="match status" value="1"/>
</dbReference>